<dbReference type="PROSITE" id="PS50222">
    <property type="entry name" value="EF_HAND_2"/>
    <property type="match status" value="1"/>
</dbReference>
<dbReference type="GeneID" id="9625925"/>
<dbReference type="SUPFAM" id="SSF47473">
    <property type="entry name" value="EF-hand"/>
    <property type="match status" value="1"/>
</dbReference>
<dbReference type="KEGG" id="vcn:VOLCADRAFT_100498"/>
<organism evidence="4">
    <name type="scientific">Volvox carteri f. nagariensis</name>
    <dbReference type="NCBI Taxonomy" id="3068"/>
    <lineage>
        <taxon>Eukaryota</taxon>
        <taxon>Viridiplantae</taxon>
        <taxon>Chlorophyta</taxon>
        <taxon>core chlorophytes</taxon>
        <taxon>Chlorophyceae</taxon>
        <taxon>CS clade</taxon>
        <taxon>Chlamydomonadales</taxon>
        <taxon>Volvocaceae</taxon>
        <taxon>Volvox</taxon>
    </lineage>
</organism>
<dbReference type="OrthoDB" id="191686at2759"/>
<dbReference type="AlphaFoldDB" id="D8UKC1"/>
<sequence>MRYIDENLYLHLLNNWRQYIQRLRVSEVQRLLFLLEAPEYCMRAFREHGVNGQDLLNLQENDLDDSRFKFPRPVQRKVLRIAEAWRSFQVMSGGPSLGCLSLDRFLDHHVECGRSPEALAQLQSAFRALDVNNNGSIGFEEYLVGYSLLLESAAMQPCLSTADLLVLENGTSHRWK</sequence>
<gene>
    <name evidence="3" type="ORF">VOLCADRAFT_100498</name>
</gene>
<evidence type="ECO:0000313" key="3">
    <source>
        <dbReference type="EMBL" id="EFJ39826.1"/>
    </source>
</evidence>
<dbReference type="GO" id="GO:0005509">
    <property type="term" value="F:calcium ion binding"/>
    <property type="evidence" value="ECO:0007669"/>
    <property type="project" value="InterPro"/>
</dbReference>
<dbReference type="InterPro" id="IPR018247">
    <property type="entry name" value="EF_Hand_1_Ca_BS"/>
</dbReference>
<dbReference type="InterPro" id="IPR013761">
    <property type="entry name" value="SAM/pointed_sf"/>
</dbReference>
<reference evidence="3 4" key="1">
    <citation type="journal article" date="2010" name="Science">
        <title>Genomic analysis of organismal complexity in the multicellular green alga Volvox carteri.</title>
        <authorList>
            <person name="Prochnik S.E."/>
            <person name="Umen J."/>
            <person name="Nedelcu A.M."/>
            <person name="Hallmann A."/>
            <person name="Miller S.M."/>
            <person name="Nishii I."/>
            <person name="Ferris P."/>
            <person name="Kuo A."/>
            <person name="Mitros T."/>
            <person name="Fritz-Laylin L.K."/>
            <person name="Hellsten U."/>
            <person name="Chapman J."/>
            <person name="Simakov O."/>
            <person name="Rensing S.A."/>
            <person name="Terry A."/>
            <person name="Pangilinan J."/>
            <person name="Kapitonov V."/>
            <person name="Jurka J."/>
            <person name="Salamov A."/>
            <person name="Shapiro H."/>
            <person name="Schmutz J."/>
            <person name="Grimwood J."/>
            <person name="Lindquist E."/>
            <person name="Lucas S."/>
            <person name="Grigoriev I.V."/>
            <person name="Schmitt R."/>
            <person name="Kirk D."/>
            <person name="Rokhsar D.S."/>
        </authorList>
    </citation>
    <scope>NUCLEOTIDE SEQUENCE [LARGE SCALE GENOMIC DNA]</scope>
    <source>
        <strain evidence="4">f. Nagariensis / Eve</strain>
    </source>
</reference>
<keyword evidence="1" id="KW-0106">Calcium</keyword>
<accession>D8UKC1</accession>
<dbReference type="InParanoid" id="D8UKC1"/>
<feature type="domain" description="EF-hand" evidence="2">
    <location>
        <begin position="117"/>
        <end position="152"/>
    </location>
</feature>
<dbReference type="InterPro" id="IPR011992">
    <property type="entry name" value="EF-hand-dom_pair"/>
</dbReference>
<evidence type="ECO:0000256" key="1">
    <source>
        <dbReference type="ARBA" id="ARBA00022837"/>
    </source>
</evidence>
<proteinExistence type="predicted"/>
<dbReference type="Proteomes" id="UP000001058">
    <property type="component" value="Unassembled WGS sequence"/>
</dbReference>
<dbReference type="EMBL" id="GL378442">
    <property type="protein sequence ID" value="EFJ39826.1"/>
    <property type="molecule type" value="Genomic_DNA"/>
</dbReference>
<dbReference type="SMART" id="SM00054">
    <property type="entry name" value="EFh"/>
    <property type="match status" value="1"/>
</dbReference>
<evidence type="ECO:0000259" key="2">
    <source>
        <dbReference type="PROSITE" id="PS50222"/>
    </source>
</evidence>
<dbReference type="SUPFAM" id="SSF47769">
    <property type="entry name" value="SAM/Pointed domain"/>
    <property type="match status" value="1"/>
</dbReference>
<evidence type="ECO:0000313" key="4">
    <source>
        <dbReference type="Proteomes" id="UP000001058"/>
    </source>
</evidence>
<dbReference type="PROSITE" id="PS00018">
    <property type="entry name" value="EF_HAND_1"/>
    <property type="match status" value="1"/>
</dbReference>
<protein>
    <recommendedName>
        <fullName evidence="2">EF-hand domain-containing protein</fullName>
    </recommendedName>
</protein>
<name>D8UKC1_VOLCA</name>
<dbReference type="Gene3D" id="1.10.150.50">
    <property type="entry name" value="Transcription Factor, Ets-1"/>
    <property type="match status" value="1"/>
</dbReference>
<keyword evidence="4" id="KW-1185">Reference proteome</keyword>
<dbReference type="RefSeq" id="XP_002959098.1">
    <property type="nucleotide sequence ID" value="XM_002959052.1"/>
</dbReference>
<dbReference type="Gene3D" id="1.10.238.10">
    <property type="entry name" value="EF-hand"/>
    <property type="match status" value="1"/>
</dbReference>
<dbReference type="InterPro" id="IPR002048">
    <property type="entry name" value="EF_hand_dom"/>
</dbReference>